<evidence type="ECO:0000313" key="3">
    <source>
        <dbReference type="EMBL" id="EGG16253.1"/>
    </source>
</evidence>
<dbReference type="RefSeq" id="XP_004354637.1">
    <property type="nucleotide sequence ID" value="XM_004354585.1"/>
</dbReference>
<dbReference type="SMART" id="SM00220">
    <property type="entry name" value="S_TKc"/>
    <property type="match status" value="1"/>
</dbReference>
<sequence length="904" mass="98391">MTTPMDIDDYDDNDDRVKEKNNNNTNNTNNIKVKTFKESMIKDKRLIYDTKTGIVFSATEITSGKRIAIKVPYVGSTATHRDEKYVFMKLVQELIDSSPQHENIIQFLGVSEYIALDDVTPPEERRLGIVMEFMEKGSLWYLMTRESYLFTGQLVLSILKGITNGMKWLHRHGIIHFDLKPSNVLLGSTFNVKITDFGISKIQGSSTQSPITSLGTIGYIAPELIDLANENKLNQYNFSYNADVYAFGMIMLNMINLENYLSGERKVDMKQAIPKSCPKEYRQLILKCIGEMPRPTFEQIERYLDTINIDECNIMMDIMVPINQTVSEHYMGGGEVPLILNKLPKLMWYSNYAGYIEQLDTLFKSNVNTTTTTTTVIITGESGIGKSSLIAAYCGDLRTTSFCIECSTLQSFVSDISQLAKDLNINTNNYLVRKPSSDSSSSSSASSSSSSTPPSSLSSSTSSTSSIFSSISSSSSNSINLLDNAVLLKTIYTKLYISKQNILIVFDNVEDAGLLELVISSLKAAPPNVLFCITCVSIPPSNMTLISPSSSVDSGVVELPLSRLSQPESIKMMSDLLGGRTVDPTLDISSITNNLPKKLAQLLKDYNSNFKLKCTFTNFIKMELGKLNPTSTGSGGGGTTLSQSSSSLSSSTTILSQFTSNISYNNNNIFTKSPSRLLQLATAGGLKSSISLSSSGGGGGGGLGSSIGGIVTSDQFDWIKSILPGGGGGGGGSQSPLSTTPTSSPVGYNNIFGGSSSSTDQLLFEVPTLQTTSIPEKITKYLTTGINYVRIQNATLTNVHVLITKYPSLRESAPVPIFSDQSNSTMAQLIKAMETKDIPITTNTIYVTCIIQSVHSDGLLDIIMKNKPVNQSQVITIKPSHLSKIKETIAYATVERSVPPIPWV</sequence>
<dbReference type="GO" id="GO:0007165">
    <property type="term" value="P:signal transduction"/>
    <property type="evidence" value="ECO:0007669"/>
    <property type="project" value="TreeGrafter"/>
</dbReference>
<dbReference type="KEGG" id="dfa:DFA_09283"/>
<dbReference type="InterPro" id="IPR050167">
    <property type="entry name" value="Ser_Thr_protein_kinase"/>
</dbReference>
<dbReference type="Pfam" id="PF00069">
    <property type="entry name" value="Pkinase"/>
    <property type="match status" value="1"/>
</dbReference>
<dbReference type="PROSITE" id="PS50011">
    <property type="entry name" value="PROTEIN_KINASE_DOM"/>
    <property type="match status" value="1"/>
</dbReference>
<evidence type="ECO:0000256" key="1">
    <source>
        <dbReference type="SAM" id="MobiDB-lite"/>
    </source>
</evidence>
<gene>
    <name evidence="3" type="ORF">DFA_09283</name>
</gene>
<feature type="compositionally biased region" description="Low complexity" evidence="1">
    <location>
        <begin position="437"/>
        <end position="463"/>
    </location>
</feature>
<organism evidence="3 4">
    <name type="scientific">Cavenderia fasciculata</name>
    <name type="common">Slime mold</name>
    <name type="synonym">Dictyostelium fasciculatum</name>
    <dbReference type="NCBI Taxonomy" id="261658"/>
    <lineage>
        <taxon>Eukaryota</taxon>
        <taxon>Amoebozoa</taxon>
        <taxon>Evosea</taxon>
        <taxon>Eumycetozoa</taxon>
        <taxon>Dictyostelia</taxon>
        <taxon>Acytosteliales</taxon>
        <taxon>Cavenderiaceae</taxon>
        <taxon>Cavenderia</taxon>
    </lineage>
</organism>
<dbReference type="PANTHER" id="PTHR23257:SF969">
    <property type="entry name" value="INTEGRIN-LINKED PROTEIN KINASE"/>
    <property type="match status" value="1"/>
</dbReference>
<dbReference type="AlphaFoldDB" id="F4Q771"/>
<dbReference type="SUPFAM" id="SSF56112">
    <property type="entry name" value="Protein kinase-like (PK-like)"/>
    <property type="match status" value="1"/>
</dbReference>
<dbReference type="Gene3D" id="1.10.510.10">
    <property type="entry name" value="Transferase(Phosphotransferase) domain 1"/>
    <property type="match status" value="1"/>
</dbReference>
<dbReference type="InterPro" id="IPR027417">
    <property type="entry name" value="P-loop_NTPase"/>
</dbReference>
<evidence type="ECO:0000313" key="4">
    <source>
        <dbReference type="Proteomes" id="UP000007797"/>
    </source>
</evidence>
<dbReference type="PROSITE" id="PS00108">
    <property type="entry name" value="PROTEIN_KINASE_ST"/>
    <property type="match status" value="1"/>
</dbReference>
<dbReference type="Gene3D" id="3.40.50.300">
    <property type="entry name" value="P-loop containing nucleotide triphosphate hydrolases"/>
    <property type="match status" value="1"/>
</dbReference>
<feature type="region of interest" description="Disordered" evidence="1">
    <location>
        <begin position="1"/>
        <end position="29"/>
    </location>
</feature>
<dbReference type="Proteomes" id="UP000007797">
    <property type="component" value="Unassembled WGS sequence"/>
</dbReference>
<feature type="domain" description="Protein kinase" evidence="2">
    <location>
        <begin position="41"/>
        <end position="304"/>
    </location>
</feature>
<feature type="compositionally biased region" description="Acidic residues" evidence="1">
    <location>
        <begin position="1"/>
        <end position="14"/>
    </location>
</feature>
<keyword evidence="4" id="KW-1185">Reference proteome</keyword>
<name>F4Q771_CACFS</name>
<dbReference type="PANTHER" id="PTHR23257">
    <property type="entry name" value="SERINE-THREONINE PROTEIN KINASE"/>
    <property type="match status" value="1"/>
</dbReference>
<dbReference type="GeneID" id="14868288"/>
<dbReference type="STRING" id="1054147.F4Q771"/>
<dbReference type="GO" id="GO:0005737">
    <property type="term" value="C:cytoplasm"/>
    <property type="evidence" value="ECO:0007669"/>
    <property type="project" value="TreeGrafter"/>
</dbReference>
<dbReference type="InterPro" id="IPR011009">
    <property type="entry name" value="Kinase-like_dom_sf"/>
</dbReference>
<feature type="region of interest" description="Disordered" evidence="1">
    <location>
        <begin position="434"/>
        <end position="463"/>
    </location>
</feature>
<protein>
    <recommendedName>
        <fullName evidence="2">Protein kinase domain-containing protein</fullName>
    </recommendedName>
</protein>
<reference evidence="4" key="1">
    <citation type="journal article" date="2011" name="Genome Res.">
        <title>Phylogeny-wide analysis of social amoeba genomes highlights ancient origins for complex intercellular communication.</title>
        <authorList>
            <person name="Heidel A.J."/>
            <person name="Lawal H.M."/>
            <person name="Felder M."/>
            <person name="Schilde C."/>
            <person name="Helps N.R."/>
            <person name="Tunggal B."/>
            <person name="Rivero F."/>
            <person name="John U."/>
            <person name="Schleicher M."/>
            <person name="Eichinger L."/>
            <person name="Platzer M."/>
            <person name="Noegel A.A."/>
            <person name="Schaap P."/>
            <person name="Gloeckner G."/>
        </authorList>
    </citation>
    <scope>NUCLEOTIDE SEQUENCE [LARGE SCALE GENOMIC DNA]</scope>
    <source>
        <strain evidence="4">SH3</strain>
    </source>
</reference>
<dbReference type="GO" id="GO:0004672">
    <property type="term" value="F:protein kinase activity"/>
    <property type="evidence" value="ECO:0007669"/>
    <property type="project" value="InterPro"/>
</dbReference>
<dbReference type="SUPFAM" id="SSF52540">
    <property type="entry name" value="P-loop containing nucleoside triphosphate hydrolases"/>
    <property type="match status" value="1"/>
</dbReference>
<dbReference type="OrthoDB" id="544400at2759"/>
<accession>F4Q771</accession>
<dbReference type="InterPro" id="IPR008271">
    <property type="entry name" value="Ser/Thr_kinase_AS"/>
</dbReference>
<dbReference type="GO" id="GO:0005524">
    <property type="term" value="F:ATP binding"/>
    <property type="evidence" value="ECO:0007669"/>
    <property type="project" value="InterPro"/>
</dbReference>
<dbReference type="EMBL" id="GL883024">
    <property type="protein sequence ID" value="EGG16253.1"/>
    <property type="molecule type" value="Genomic_DNA"/>
</dbReference>
<dbReference type="InterPro" id="IPR000719">
    <property type="entry name" value="Prot_kinase_dom"/>
</dbReference>
<evidence type="ECO:0000259" key="2">
    <source>
        <dbReference type="PROSITE" id="PS50011"/>
    </source>
</evidence>
<proteinExistence type="predicted"/>